<dbReference type="InterPro" id="IPR003171">
    <property type="entry name" value="Mehydrof_redctse-like"/>
</dbReference>
<dbReference type="GO" id="GO:0035999">
    <property type="term" value="P:tetrahydrofolate interconversion"/>
    <property type="evidence" value="ECO:0007669"/>
    <property type="project" value="TreeGrafter"/>
</dbReference>
<dbReference type="AlphaFoldDB" id="A0A8X7NAX9"/>
<sequence>MPATTTTTTPPTAVTPRGDESWKITAKLAKAERENRIWWSFEFFPPRTAQGLNNLYDRIERMSDLGPEFVDIT</sequence>
<dbReference type="Proteomes" id="UP000078113">
    <property type="component" value="Unassembled WGS sequence"/>
</dbReference>
<dbReference type="GO" id="GO:0071949">
    <property type="term" value="F:FAD binding"/>
    <property type="evidence" value="ECO:0007669"/>
    <property type="project" value="TreeGrafter"/>
</dbReference>
<name>A0A8X7NAX9_9BASI</name>
<keyword evidence="10" id="KW-1185">Reference proteome</keyword>
<keyword evidence="4" id="KW-0285">Flavoprotein</keyword>
<comment type="pathway">
    <text evidence="2 7">One-carbon metabolism; tetrahydrofolate interconversion.</text>
</comment>
<dbReference type="GO" id="GO:0004489">
    <property type="term" value="F:methylenetetrahydrofolate reductase [NAD(P)H] activity"/>
    <property type="evidence" value="ECO:0007669"/>
    <property type="project" value="InterPro"/>
</dbReference>
<feature type="compositionally biased region" description="Low complexity" evidence="8">
    <location>
        <begin position="1"/>
        <end position="16"/>
    </location>
</feature>
<reference evidence="9" key="2">
    <citation type="journal article" date="2019" name="IMA Fungus">
        <title>Genome sequencing and comparison of five Tilletia species to identify candidate genes for the detection of regulated species infecting wheat.</title>
        <authorList>
            <person name="Nguyen H.D.T."/>
            <person name="Sultana T."/>
            <person name="Kesanakurti P."/>
            <person name="Hambleton S."/>
        </authorList>
    </citation>
    <scope>NUCLEOTIDE SEQUENCE</scope>
    <source>
        <strain evidence="9">DAOMC 236422</strain>
    </source>
</reference>
<proteinExistence type="inferred from homology"/>
<evidence type="ECO:0000256" key="2">
    <source>
        <dbReference type="ARBA" id="ARBA00004777"/>
    </source>
</evidence>
<evidence type="ECO:0000256" key="3">
    <source>
        <dbReference type="ARBA" id="ARBA00006743"/>
    </source>
</evidence>
<reference evidence="9" key="1">
    <citation type="submission" date="2016-04" db="EMBL/GenBank/DDBJ databases">
        <authorList>
            <person name="Nguyen H.D."/>
            <person name="Samba Siva P."/>
            <person name="Cullis J."/>
            <person name="Levesque C.A."/>
            <person name="Hambleton S."/>
        </authorList>
    </citation>
    <scope>NUCLEOTIDE SEQUENCE</scope>
    <source>
        <strain evidence="9">DAOMC 236422</strain>
    </source>
</reference>
<dbReference type="GO" id="GO:0005829">
    <property type="term" value="C:cytosol"/>
    <property type="evidence" value="ECO:0007669"/>
    <property type="project" value="TreeGrafter"/>
</dbReference>
<comment type="cofactor">
    <cofactor evidence="1">
        <name>FAD</name>
        <dbReference type="ChEBI" id="CHEBI:57692"/>
    </cofactor>
</comment>
<evidence type="ECO:0000256" key="4">
    <source>
        <dbReference type="ARBA" id="ARBA00022630"/>
    </source>
</evidence>
<evidence type="ECO:0000313" key="10">
    <source>
        <dbReference type="Proteomes" id="UP000078113"/>
    </source>
</evidence>
<dbReference type="GO" id="GO:0009086">
    <property type="term" value="P:methionine biosynthetic process"/>
    <property type="evidence" value="ECO:0007669"/>
    <property type="project" value="TreeGrafter"/>
</dbReference>
<dbReference type="Pfam" id="PF02219">
    <property type="entry name" value="MTHFR"/>
    <property type="match status" value="1"/>
</dbReference>
<evidence type="ECO:0000313" key="9">
    <source>
        <dbReference type="EMBL" id="KAE8270526.1"/>
    </source>
</evidence>
<dbReference type="EMBL" id="LWDG02000047">
    <property type="protein sequence ID" value="KAE8270526.1"/>
    <property type="molecule type" value="Genomic_DNA"/>
</dbReference>
<feature type="region of interest" description="Disordered" evidence="8">
    <location>
        <begin position="1"/>
        <end position="20"/>
    </location>
</feature>
<evidence type="ECO:0000256" key="8">
    <source>
        <dbReference type="SAM" id="MobiDB-lite"/>
    </source>
</evidence>
<keyword evidence="6" id="KW-0560">Oxidoreductase</keyword>
<evidence type="ECO:0008006" key="11">
    <source>
        <dbReference type="Google" id="ProtNLM"/>
    </source>
</evidence>
<organism evidence="9 10">
    <name type="scientific">Tilletia walkeri</name>
    <dbReference type="NCBI Taxonomy" id="117179"/>
    <lineage>
        <taxon>Eukaryota</taxon>
        <taxon>Fungi</taxon>
        <taxon>Dikarya</taxon>
        <taxon>Basidiomycota</taxon>
        <taxon>Ustilaginomycotina</taxon>
        <taxon>Exobasidiomycetes</taxon>
        <taxon>Tilletiales</taxon>
        <taxon>Tilletiaceae</taxon>
        <taxon>Tilletia</taxon>
    </lineage>
</organism>
<dbReference type="Gene3D" id="3.20.20.220">
    <property type="match status" value="1"/>
</dbReference>
<evidence type="ECO:0000256" key="6">
    <source>
        <dbReference type="ARBA" id="ARBA00023002"/>
    </source>
</evidence>
<dbReference type="InterPro" id="IPR029041">
    <property type="entry name" value="FAD-linked_oxidoreductase-like"/>
</dbReference>
<evidence type="ECO:0000256" key="5">
    <source>
        <dbReference type="ARBA" id="ARBA00022827"/>
    </source>
</evidence>
<dbReference type="SUPFAM" id="SSF51730">
    <property type="entry name" value="FAD-linked oxidoreductase"/>
    <property type="match status" value="1"/>
</dbReference>
<dbReference type="PANTHER" id="PTHR45754:SF3">
    <property type="entry name" value="METHYLENETETRAHYDROFOLATE REDUCTASE (NADPH)"/>
    <property type="match status" value="1"/>
</dbReference>
<evidence type="ECO:0000256" key="7">
    <source>
        <dbReference type="RuleBase" id="RU004254"/>
    </source>
</evidence>
<keyword evidence="5" id="KW-0274">FAD</keyword>
<comment type="caution">
    <text evidence="9">The sequence shown here is derived from an EMBL/GenBank/DDBJ whole genome shotgun (WGS) entry which is preliminary data.</text>
</comment>
<protein>
    <recommendedName>
        <fullName evidence="11">Methylenetetrahydrofolate reductase (NAD(P)H)</fullName>
    </recommendedName>
</protein>
<gene>
    <name evidence="9" type="ORF">A4X09_0g1817</name>
</gene>
<evidence type="ECO:0000256" key="1">
    <source>
        <dbReference type="ARBA" id="ARBA00001974"/>
    </source>
</evidence>
<dbReference type="PANTHER" id="PTHR45754">
    <property type="entry name" value="METHYLENETETRAHYDROFOLATE REDUCTASE"/>
    <property type="match status" value="1"/>
</dbReference>
<comment type="similarity">
    <text evidence="3">Belongs to the methylenetetrahydrofolate reductase family.</text>
</comment>
<accession>A0A8X7NAX9</accession>